<feature type="transmembrane region" description="Helical" evidence="1">
    <location>
        <begin position="21"/>
        <end position="46"/>
    </location>
</feature>
<evidence type="ECO:0000256" key="1">
    <source>
        <dbReference type="RuleBase" id="RU369077"/>
    </source>
</evidence>
<dbReference type="Proteomes" id="UP000008792">
    <property type="component" value="Unassembled WGS sequence"/>
</dbReference>
<comment type="function">
    <text evidence="1">Essential regulatory subunit of the mitochondrial calcium uniporter complex (uniplex), a complex that mediates calcium uptake into mitochondria.</text>
</comment>
<keyword evidence="1" id="KW-0496">Mitochondrion</keyword>
<evidence type="ECO:0000313" key="3">
    <source>
        <dbReference type="Proteomes" id="UP000008792"/>
    </source>
</evidence>
<dbReference type="GO" id="GO:0036444">
    <property type="term" value="P:calcium import into the mitochondrion"/>
    <property type="evidence" value="ECO:0007669"/>
    <property type="project" value="UniProtKB-UniRule"/>
</dbReference>
<comment type="subcellular location">
    <subcellularLocation>
        <location evidence="1">Mitochondrion inner membrane</location>
        <topology evidence="1">Single-pass membrane protein</topology>
    </subcellularLocation>
</comment>
<keyword evidence="1" id="KW-0999">Mitochondrion inner membrane</keyword>
<name>A0A0Q9W8T9_DROVI</name>
<proteinExistence type="inferred from homology"/>
<organism evidence="2 3">
    <name type="scientific">Drosophila virilis</name>
    <name type="common">Fruit fly</name>
    <dbReference type="NCBI Taxonomy" id="7244"/>
    <lineage>
        <taxon>Eukaryota</taxon>
        <taxon>Metazoa</taxon>
        <taxon>Ecdysozoa</taxon>
        <taxon>Arthropoda</taxon>
        <taxon>Hexapoda</taxon>
        <taxon>Insecta</taxon>
        <taxon>Pterygota</taxon>
        <taxon>Neoptera</taxon>
        <taxon>Endopterygota</taxon>
        <taxon>Diptera</taxon>
        <taxon>Brachycera</taxon>
        <taxon>Muscomorpha</taxon>
        <taxon>Ephydroidea</taxon>
        <taxon>Drosophilidae</taxon>
        <taxon>Drosophila</taxon>
    </lineage>
</organism>
<dbReference type="AlphaFoldDB" id="A0A0Q9W8T9"/>
<keyword evidence="1" id="KW-1133">Transmembrane helix</keyword>
<dbReference type="Pfam" id="PF10161">
    <property type="entry name" value="DDDD"/>
    <property type="match status" value="1"/>
</dbReference>
<keyword evidence="1" id="KW-0109">Calcium transport</keyword>
<dbReference type="GO" id="GO:0051560">
    <property type="term" value="P:mitochondrial calcium ion homeostasis"/>
    <property type="evidence" value="ECO:0007669"/>
    <property type="project" value="UniProtKB-UniRule"/>
</dbReference>
<keyword evidence="1" id="KW-0406">Ion transport</keyword>
<keyword evidence="1" id="KW-0812">Transmembrane</keyword>
<keyword evidence="1" id="KW-0809">Transit peptide</keyword>
<keyword evidence="1" id="KW-0472">Membrane</keyword>
<sequence>MSRSRKGYKSPRLLKNPKRQRYYLLTIGLTILPGMFVGSMIAKYLAHFLDTTGLFSPEELDDYED</sequence>
<comment type="subunit">
    <text evidence="1">Component of the uniplex complex. Interacts (via the transmembrane region) with MCU (via the first transmembrane region); the interaction is direct.</text>
</comment>
<reference evidence="2 3" key="1">
    <citation type="journal article" date="2007" name="Nature">
        <title>Evolution of genes and genomes on the Drosophila phylogeny.</title>
        <authorList>
            <consortium name="Drosophila 12 Genomes Consortium"/>
            <person name="Clark A.G."/>
            <person name="Eisen M.B."/>
            <person name="Smith D.R."/>
            <person name="Bergman C.M."/>
            <person name="Oliver B."/>
            <person name="Markow T.A."/>
            <person name="Kaufman T.C."/>
            <person name="Kellis M."/>
            <person name="Gelbart W."/>
            <person name="Iyer V.N."/>
            <person name="Pollard D.A."/>
            <person name="Sackton T.B."/>
            <person name="Larracuente A.M."/>
            <person name="Singh N.D."/>
            <person name="Abad J.P."/>
            <person name="Abt D.N."/>
            <person name="Adryan B."/>
            <person name="Aguade M."/>
            <person name="Akashi H."/>
            <person name="Anderson W.W."/>
            <person name="Aquadro C.F."/>
            <person name="Ardell D.H."/>
            <person name="Arguello R."/>
            <person name="Artieri C.G."/>
            <person name="Barbash D.A."/>
            <person name="Barker D."/>
            <person name="Barsanti P."/>
            <person name="Batterham P."/>
            <person name="Batzoglou S."/>
            <person name="Begun D."/>
            <person name="Bhutkar A."/>
            <person name="Blanco E."/>
            <person name="Bosak S.A."/>
            <person name="Bradley R.K."/>
            <person name="Brand A.D."/>
            <person name="Brent M.R."/>
            <person name="Brooks A.N."/>
            <person name="Brown R.H."/>
            <person name="Butlin R.K."/>
            <person name="Caggese C."/>
            <person name="Calvi B.R."/>
            <person name="Bernardo de Carvalho A."/>
            <person name="Caspi A."/>
            <person name="Castrezana S."/>
            <person name="Celniker S.E."/>
            <person name="Chang J.L."/>
            <person name="Chapple C."/>
            <person name="Chatterji S."/>
            <person name="Chinwalla A."/>
            <person name="Civetta A."/>
            <person name="Clifton S.W."/>
            <person name="Comeron J.M."/>
            <person name="Costello J.C."/>
            <person name="Coyne J.A."/>
            <person name="Daub J."/>
            <person name="David R.G."/>
            <person name="Delcher A.L."/>
            <person name="Delehaunty K."/>
            <person name="Do C.B."/>
            <person name="Ebling H."/>
            <person name="Edwards K."/>
            <person name="Eickbush T."/>
            <person name="Evans J.D."/>
            <person name="Filipski A."/>
            <person name="Findeiss S."/>
            <person name="Freyhult E."/>
            <person name="Fulton L."/>
            <person name="Fulton R."/>
            <person name="Garcia A.C."/>
            <person name="Gardiner A."/>
            <person name="Garfield D.A."/>
            <person name="Garvin B.E."/>
            <person name="Gibson G."/>
            <person name="Gilbert D."/>
            <person name="Gnerre S."/>
            <person name="Godfrey J."/>
            <person name="Good R."/>
            <person name="Gotea V."/>
            <person name="Gravely B."/>
            <person name="Greenberg A.J."/>
            <person name="Griffiths-Jones S."/>
            <person name="Gross S."/>
            <person name="Guigo R."/>
            <person name="Gustafson E.A."/>
            <person name="Haerty W."/>
            <person name="Hahn M.W."/>
            <person name="Halligan D.L."/>
            <person name="Halpern A.L."/>
            <person name="Halter G.M."/>
            <person name="Han M.V."/>
            <person name="Heger A."/>
            <person name="Hillier L."/>
            <person name="Hinrichs A.S."/>
            <person name="Holmes I."/>
            <person name="Hoskins R.A."/>
            <person name="Hubisz M.J."/>
            <person name="Hultmark D."/>
            <person name="Huntley M.A."/>
            <person name="Jaffe D.B."/>
            <person name="Jagadeeshan S."/>
            <person name="Jeck W.R."/>
            <person name="Johnson J."/>
            <person name="Jones C.D."/>
            <person name="Jordan W.C."/>
            <person name="Karpen G.H."/>
            <person name="Kataoka E."/>
            <person name="Keightley P.D."/>
            <person name="Kheradpour P."/>
            <person name="Kirkness E.F."/>
            <person name="Koerich L.B."/>
            <person name="Kristiansen K."/>
            <person name="Kudrna D."/>
            <person name="Kulathinal R.J."/>
            <person name="Kumar S."/>
            <person name="Kwok R."/>
            <person name="Lander E."/>
            <person name="Langley C.H."/>
            <person name="Lapoint R."/>
            <person name="Lazzaro B.P."/>
            <person name="Lee S.J."/>
            <person name="Levesque L."/>
            <person name="Li R."/>
            <person name="Lin C.F."/>
            <person name="Lin M.F."/>
            <person name="Lindblad-Toh K."/>
            <person name="Llopart A."/>
            <person name="Long M."/>
            <person name="Low L."/>
            <person name="Lozovsky E."/>
            <person name="Lu J."/>
            <person name="Luo M."/>
            <person name="Machado C.A."/>
            <person name="Makalowski W."/>
            <person name="Marzo M."/>
            <person name="Matsuda M."/>
            <person name="Matzkin L."/>
            <person name="McAllister B."/>
            <person name="McBride C.S."/>
            <person name="McKernan B."/>
            <person name="McKernan K."/>
            <person name="Mendez-Lago M."/>
            <person name="Minx P."/>
            <person name="Mollenhauer M.U."/>
            <person name="Montooth K."/>
            <person name="Mount S.M."/>
            <person name="Mu X."/>
            <person name="Myers E."/>
            <person name="Negre B."/>
            <person name="Newfeld S."/>
            <person name="Nielsen R."/>
            <person name="Noor M.A."/>
            <person name="O'Grady P."/>
            <person name="Pachter L."/>
            <person name="Papaceit M."/>
            <person name="Parisi M.J."/>
            <person name="Parisi M."/>
            <person name="Parts L."/>
            <person name="Pedersen J.S."/>
            <person name="Pesole G."/>
            <person name="Phillippy A.M."/>
            <person name="Ponting C.P."/>
            <person name="Pop M."/>
            <person name="Porcelli D."/>
            <person name="Powell J.R."/>
            <person name="Prohaska S."/>
            <person name="Pruitt K."/>
            <person name="Puig M."/>
            <person name="Quesneville H."/>
            <person name="Ram K.R."/>
            <person name="Rand D."/>
            <person name="Rasmussen M.D."/>
            <person name="Reed L.K."/>
            <person name="Reenan R."/>
            <person name="Reily A."/>
            <person name="Remington K.A."/>
            <person name="Rieger T.T."/>
            <person name="Ritchie M.G."/>
            <person name="Robin C."/>
            <person name="Rogers Y.H."/>
            <person name="Rohde C."/>
            <person name="Rozas J."/>
            <person name="Rubenfield M.J."/>
            <person name="Ruiz A."/>
            <person name="Russo S."/>
            <person name="Salzberg S.L."/>
            <person name="Sanchez-Gracia A."/>
            <person name="Saranga D.J."/>
            <person name="Sato H."/>
            <person name="Schaeffer S.W."/>
            <person name="Schatz M.C."/>
            <person name="Schlenke T."/>
            <person name="Schwartz R."/>
            <person name="Segarra C."/>
            <person name="Singh R.S."/>
            <person name="Sirot L."/>
            <person name="Sirota M."/>
            <person name="Sisneros N.B."/>
            <person name="Smith C.D."/>
            <person name="Smith T.F."/>
            <person name="Spieth J."/>
            <person name="Stage D.E."/>
            <person name="Stark A."/>
            <person name="Stephan W."/>
            <person name="Strausberg R.L."/>
            <person name="Strempel S."/>
            <person name="Sturgill D."/>
            <person name="Sutton G."/>
            <person name="Sutton G.G."/>
            <person name="Tao W."/>
            <person name="Teichmann S."/>
            <person name="Tobari Y.N."/>
            <person name="Tomimura Y."/>
            <person name="Tsolas J.M."/>
            <person name="Valente V.L."/>
            <person name="Venter E."/>
            <person name="Venter J.C."/>
            <person name="Vicario S."/>
            <person name="Vieira F.G."/>
            <person name="Vilella A.J."/>
            <person name="Villasante A."/>
            <person name="Walenz B."/>
            <person name="Wang J."/>
            <person name="Wasserman M."/>
            <person name="Watts T."/>
            <person name="Wilson D."/>
            <person name="Wilson R.K."/>
            <person name="Wing R.A."/>
            <person name="Wolfner M.F."/>
            <person name="Wong A."/>
            <person name="Wong G.K."/>
            <person name="Wu C.I."/>
            <person name="Wu G."/>
            <person name="Yamamoto D."/>
            <person name="Yang H.P."/>
            <person name="Yang S.P."/>
            <person name="Yorke J.A."/>
            <person name="Yoshida K."/>
            <person name="Zdobnov E."/>
            <person name="Zhang P."/>
            <person name="Zhang Y."/>
            <person name="Zimin A.V."/>
            <person name="Baldwin J."/>
            <person name="Abdouelleil A."/>
            <person name="Abdulkadir J."/>
            <person name="Abebe A."/>
            <person name="Abera B."/>
            <person name="Abreu J."/>
            <person name="Acer S.C."/>
            <person name="Aftuck L."/>
            <person name="Alexander A."/>
            <person name="An P."/>
            <person name="Anderson E."/>
            <person name="Anderson S."/>
            <person name="Arachi H."/>
            <person name="Azer M."/>
            <person name="Bachantsang P."/>
            <person name="Barry A."/>
            <person name="Bayul T."/>
            <person name="Berlin A."/>
            <person name="Bessette D."/>
            <person name="Bloom T."/>
            <person name="Blye J."/>
            <person name="Boguslavskiy L."/>
            <person name="Bonnet C."/>
            <person name="Boukhgalter B."/>
            <person name="Bourzgui I."/>
            <person name="Brown A."/>
            <person name="Cahill P."/>
            <person name="Channer S."/>
            <person name="Cheshatsang Y."/>
            <person name="Chuda L."/>
            <person name="Citroen M."/>
            <person name="Collymore A."/>
            <person name="Cooke P."/>
            <person name="Costello M."/>
            <person name="D'Aco K."/>
            <person name="Daza R."/>
            <person name="De Haan G."/>
            <person name="DeGray S."/>
            <person name="DeMaso C."/>
            <person name="Dhargay N."/>
            <person name="Dooley K."/>
            <person name="Dooley E."/>
            <person name="Doricent M."/>
            <person name="Dorje P."/>
            <person name="Dorjee K."/>
            <person name="Dupes A."/>
            <person name="Elong R."/>
            <person name="Falk J."/>
            <person name="Farina A."/>
            <person name="Faro S."/>
            <person name="Ferguson D."/>
            <person name="Fisher S."/>
            <person name="Foley C.D."/>
            <person name="Franke A."/>
            <person name="Friedrich D."/>
            <person name="Gadbois L."/>
            <person name="Gearin G."/>
            <person name="Gearin C.R."/>
            <person name="Giannoukos G."/>
            <person name="Goode T."/>
            <person name="Graham J."/>
            <person name="Grandbois E."/>
            <person name="Grewal S."/>
            <person name="Gyaltsen K."/>
            <person name="Hafez N."/>
            <person name="Hagos B."/>
            <person name="Hall J."/>
            <person name="Henson C."/>
            <person name="Hollinger A."/>
            <person name="Honan T."/>
            <person name="Huard M.D."/>
            <person name="Hughes L."/>
            <person name="Hurhula B."/>
            <person name="Husby M.E."/>
            <person name="Kamat A."/>
            <person name="Kanga B."/>
            <person name="Kashin S."/>
            <person name="Khazanovich D."/>
            <person name="Kisner P."/>
            <person name="Lance K."/>
            <person name="Lara M."/>
            <person name="Lee W."/>
            <person name="Lennon N."/>
            <person name="Letendre F."/>
            <person name="LeVine R."/>
            <person name="Lipovsky A."/>
            <person name="Liu X."/>
            <person name="Liu J."/>
            <person name="Liu S."/>
            <person name="Lokyitsang T."/>
            <person name="Lokyitsang Y."/>
            <person name="Lubonja R."/>
            <person name="Lui A."/>
            <person name="MacDonald P."/>
            <person name="Magnisalis V."/>
            <person name="Maru K."/>
            <person name="Matthews C."/>
            <person name="McCusker W."/>
            <person name="McDonough S."/>
            <person name="Mehta T."/>
            <person name="Meldrim J."/>
            <person name="Meneus L."/>
            <person name="Mihai O."/>
            <person name="Mihalev A."/>
            <person name="Mihova T."/>
            <person name="Mittelman R."/>
            <person name="Mlenga V."/>
            <person name="Montmayeur A."/>
            <person name="Mulrain L."/>
            <person name="Navidi A."/>
            <person name="Naylor J."/>
            <person name="Negash T."/>
            <person name="Nguyen T."/>
            <person name="Nguyen N."/>
            <person name="Nicol R."/>
            <person name="Norbu C."/>
            <person name="Norbu N."/>
            <person name="Novod N."/>
            <person name="O'Neill B."/>
            <person name="Osman S."/>
            <person name="Markiewicz E."/>
            <person name="Oyono O.L."/>
            <person name="Patti C."/>
            <person name="Phunkhang P."/>
            <person name="Pierre F."/>
            <person name="Priest M."/>
            <person name="Raghuraman S."/>
            <person name="Rege F."/>
            <person name="Reyes R."/>
            <person name="Rise C."/>
            <person name="Rogov P."/>
            <person name="Ross K."/>
            <person name="Ryan E."/>
            <person name="Settipalli S."/>
            <person name="Shea T."/>
            <person name="Sherpa N."/>
            <person name="Shi L."/>
            <person name="Shih D."/>
            <person name="Sparrow T."/>
            <person name="Spaulding J."/>
            <person name="Stalker J."/>
            <person name="Stange-Thomann N."/>
            <person name="Stavropoulos S."/>
            <person name="Stone C."/>
            <person name="Strader C."/>
            <person name="Tesfaye S."/>
            <person name="Thomson T."/>
            <person name="Thoulutsang Y."/>
            <person name="Thoulutsang D."/>
            <person name="Topham K."/>
            <person name="Topping I."/>
            <person name="Tsamla T."/>
            <person name="Vassiliev H."/>
            <person name="Vo A."/>
            <person name="Wangchuk T."/>
            <person name="Wangdi T."/>
            <person name="Weiand M."/>
            <person name="Wilkinson J."/>
            <person name="Wilson A."/>
            <person name="Yadav S."/>
            <person name="Young G."/>
            <person name="Yu Q."/>
            <person name="Zembek L."/>
            <person name="Zhong D."/>
            <person name="Zimmer A."/>
            <person name="Zwirko Z."/>
            <person name="Jaffe D.B."/>
            <person name="Alvarez P."/>
            <person name="Brockman W."/>
            <person name="Butler J."/>
            <person name="Chin C."/>
            <person name="Gnerre S."/>
            <person name="Grabherr M."/>
            <person name="Kleber M."/>
            <person name="Mauceli E."/>
            <person name="MacCallum I."/>
        </authorList>
    </citation>
    <scope>NUCLEOTIDE SEQUENCE [LARGE SCALE GENOMIC DNA]</scope>
    <source>
        <strain evidence="3">Tucson 15010-1051.87</strain>
    </source>
</reference>
<comment type="similarity">
    <text evidence="1">Belongs to the SMDT1/EMRE family.</text>
</comment>
<protein>
    <recommendedName>
        <fullName evidence="1">Essential MCU regulator, mitochondrial</fullName>
    </recommendedName>
    <alternativeName>
        <fullName evidence="1">Single-pass membrane protein with aspartate-rich tail 1, mitochondrial</fullName>
    </alternativeName>
</protein>
<evidence type="ECO:0000313" key="2">
    <source>
        <dbReference type="EMBL" id="KRF81164.1"/>
    </source>
</evidence>
<dbReference type="InterPro" id="IPR018782">
    <property type="entry name" value="MCU_reg"/>
</dbReference>
<dbReference type="InParanoid" id="A0A0Q9W8T9"/>
<gene>
    <name evidence="2" type="primary">Dvir\GJ26318</name>
    <name evidence="2" type="ORF">Dvir_GJ26318</name>
</gene>
<dbReference type="EMBL" id="CH940649">
    <property type="protein sequence ID" value="KRF81164.1"/>
    <property type="molecule type" value="Genomic_DNA"/>
</dbReference>
<keyword evidence="3" id="KW-1185">Reference proteome</keyword>
<keyword evidence="1" id="KW-0106">Calcium</keyword>
<dbReference type="GO" id="GO:1990246">
    <property type="term" value="C:uniplex complex"/>
    <property type="evidence" value="ECO:0007669"/>
    <property type="project" value="UniProtKB-UniRule"/>
</dbReference>
<keyword evidence="1" id="KW-0813">Transport</keyword>
<accession>A0A0Q9W8T9</accession>